<keyword evidence="1 2" id="KW-0690">Ribosome biogenesis</keyword>
<dbReference type="Pfam" id="PF02033">
    <property type="entry name" value="RBFA"/>
    <property type="match status" value="1"/>
</dbReference>
<accession>A0AA44BD79</accession>
<dbReference type="PANTHER" id="PTHR33515:SF1">
    <property type="entry name" value="RIBOSOME-BINDING FACTOR A, CHLOROPLASTIC-RELATED"/>
    <property type="match status" value="1"/>
</dbReference>
<organism evidence="4 5">
    <name type="scientific">Isachenkonia alkalipeptolytica</name>
    <dbReference type="NCBI Taxonomy" id="2565777"/>
    <lineage>
        <taxon>Bacteria</taxon>
        <taxon>Bacillati</taxon>
        <taxon>Bacillota</taxon>
        <taxon>Clostridia</taxon>
        <taxon>Eubacteriales</taxon>
        <taxon>Clostridiaceae</taxon>
        <taxon>Isachenkonia</taxon>
    </lineage>
</organism>
<sequence length="136" mass="15481">MAYSREQRLSEEIKKITSKVIRDELRDPRIAPITSVTEVDVTGDLRYATLFISVLGTEEEKKGTIEALNHAKGLLRKEVGKRISSHFTPEILIKMDESIEQGVKMHQKINEVREKEEARNTENPSEEASPGEPHDQ</sequence>
<keyword evidence="2" id="KW-0963">Cytoplasm</keyword>
<evidence type="ECO:0000256" key="1">
    <source>
        <dbReference type="ARBA" id="ARBA00022517"/>
    </source>
</evidence>
<comment type="subunit">
    <text evidence="2">Monomer. Binds 30S ribosomal subunits, but not 50S ribosomal subunits or 70S ribosomes.</text>
</comment>
<dbReference type="RefSeq" id="WP_160719189.1">
    <property type="nucleotide sequence ID" value="NZ_SUMG01000003.1"/>
</dbReference>
<comment type="similarity">
    <text evidence="2">Belongs to the RbfA family.</text>
</comment>
<dbReference type="AlphaFoldDB" id="A0AA44BD79"/>
<evidence type="ECO:0000256" key="3">
    <source>
        <dbReference type="SAM" id="MobiDB-lite"/>
    </source>
</evidence>
<dbReference type="InterPro" id="IPR000238">
    <property type="entry name" value="RbfA"/>
</dbReference>
<dbReference type="SUPFAM" id="SSF89919">
    <property type="entry name" value="Ribosome-binding factor A, RbfA"/>
    <property type="match status" value="1"/>
</dbReference>
<dbReference type="InterPro" id="IPR023799">
    <property type="entry name" value="RbfA_dom_sf"/>
</dbReference>
<dbReference type="GO" id="GO:0005829">
    <property type="term" value="C:cytosol"/>
    <property type="evidence" value="ECO:0007669"/>
    <property type="project" value="TreeGrafter"/>
</dbReference>
<dbReference type="GO" id="GO:0030490">
    <property type="term" value="P:maturation of SSU-rRNA"/>
    <property type="evidence" value="ECO:0007669"/>
    <property type="project" value="UniProtKB-UniRule"/>
</dbReference>
<name>A0AA44BD79_9CLOT</name>
<evidence type="ECO:0000313" key="4">
    <source>
        <dbReference type="EMBL" id="NBG87613.1"/>
    </source>
</evidence>
<gene>
    <name evidence="2 4" type="primary">rbfA</name>
    <name evidence="4" type="ORF">ISALK_03780</name>
</gene>
<dbReference type="Gene3D" id="3.30.300.20">
    <property type="match status" value="1"/>
</dbReference>
<comment type="function">
    <text evidence="2">One of several proteins that assist in the late maturation steps of the functional core of the 30S ribosomal subunit. Associates with free 30S ribosomal subunits (but not with 30S subunits that are part of 70S ribosomes or polysomes). Required for efficient processing of 16S rRNA. May interact with the 5'-terminal helix region of 16S rRNA.</text>
</comment>
<proteinExistence type="inferred from homology"/>
<dbReference type="EMBL" id="SUMG01000003">
    <property type="protein sequence ID" value="NBG87613.1"/>
    <property type="molecule type" value="Genomic_DNA"/>
</dbReference>
<dbReference type="InterPro" id="IPR015946">
    <property type="entry name" value="KH_dom-like_a/b"/>
</dbReference>
<dbReference type="GO" id="GO:0043024">
    <property type="term" value="F:ribosomal small subunit binding"/>
    <property type="evidence" value="ECO:0007669"/>
    <property type="project" value="TreeGrafter"/>
</dbReference>
<keyword evidence="5" id="KW-1185">Reference proteome</keyword>
<evidence type="ECO:0000256" key="2">
    <source>
        <dbReference type="HAMAP-Rule" id="MF_00003"/>
    </source>
</evidence>
<protein>
    <recommendedName>
        <fullName evidence="2">Ribosome-binding factor A</fullName>
    </recommendedName>
</protein>
<evidence type="ECO:0000313" key="5">
    <source>
        <dbReference type="Proteomes" id="UP000449710"/>
    </source>
</evidence>
<dbReference type="HAMAP" id="MF_00003">
    <property type="entry name" value="RbfA"/>
    <property type="match status" value="1"/>
</dbReference>
<dbReference type="PANTHER" id="PTHR33515">
    <property type="entry name" value="RIBOSOME-BINDING FACTOR A, CHLOROPLASTIC-RELATED"/>
    <property type="match status" value="1"/>
</dbReference>
<feature type="compositionally biased region" description="Basic and acidic residues" evidence="3">
    <location>
        <begin position="108"/>
        <end position="120"/>
    </location>
</feature>
<comment type="subcellular location">
    <subcellularLocation>
        <location evidence="2">Cytoplasm</location>
    </subcellularLocation>
</comment>
<comment type="caution">
    <text evidence="4">The sequence shown here is derived from an EMBL/GenBank/DDBJ whole genome shotgun (WGS) entry which is preliminary data.</text>
</comment>
<reference evidence="4 5" key="1">
    <citation type="submission" date="2019-04" db="EMBL/GenBank/DDBJ databases">
        <title>Isachenkonia alkalipeptolytica gen. nov. sp. nov. a new anaerobic, alkiliphilic organothrophic bacterium capable to reduce synthesized ferrihydrite isolated from a soda lake.</title>
        <authorList>
            <person name="Toshchakov S.V."/>
            <person name="Zavarzina D.G."/>
            <person name="Zhilina T.N."/>
            <person name="Kostrikina N.A."/>
            <person name="Kublanov I.V."/>
        </authorList>
    </citation>
    <scope>NUCLEOTIDE SEQUENCE [LARGE SCALE GENOMIC DNA]</scope>
    <source>
        <strain evidence="4 5">Z-1701</strain>
    </source>
</reference>
<feature type="region of interest" description="Disordered" evidence="3">
    <location>
        <begin position="107"/>
        <end position="136"/>
    </location>
</feature>
<dbReference type="NCBIfam" id="TIGR00082">
    <property type="entry name" value="rbfA"/>
    <property type="match status" value="1"/>
</dbReference>
<dbReference type="Proteomes" id="UP000449710">
    <property type="component" value="Unassembled WGS sequence"/>
</dbReference>